<gene>
    <name evidence="2" type="ORF">FYC51_14030</name>
</gene>
<accession>A0A5S4UVX4</accession>
<feature type="domain" description="ABM" evidence="1">
    <location>
        <begin position="3"/>
        <end position="72"/>
    </location>
</feature>
<organism evidence="2 3">
    <name type="scientific">Agromyces mariniharenae</name>
    <dbReference type="NCBI Taxonomy" id="2604423"/>
    <lineage>
        <taxon>Bacteria</taxon>
        <taxon>Bacillati</taxon>
        <taxon>Actinomycetota</taxon>
        <taxon>Actinomycetes</taxon>
        <taxon>Micrococcales</taxon>
        <taxon>Microbacteriaceae</taxon>
        <taxon>Agromyces</taxon>
    </lineage>
</organism>
<protein>
    <recommendedName>
        <fullName evidence="1">ABM domain-containing protein</fullName>
    </recommendedName>
</protein>
<dbReference type="InterPro" id="IPR011008">
    <property type="entry name" value="Dimeric_a/b-barrel"/>
</dbReference>
<dbReference type="SUPFAM" id="SSF54909">
    <property type="entry name" value="Dimeric alpha+beta barrel"/>
    <property type="match status" value="1"/>
</dbReference>
<dbReference type="InterPro" id="IPR007138">
    <property type="entry name" value="ABM_dom"/>
</dbReference>
<evidence type="ECO:0000313" key="2">
    <source>
        <dbReference type="EMBL" id="TYL50328.1"/>
    </source>
</evidence>
<keyword evidence="3" id="KW-1185">Reference proteome</keyword>
<evidence type="ECO:0000259" key="1">
    <source>
        <dbReference type="Pfam" id="PF03992"/>
    </source>
</evidence>
<dbReference type="Pfam" id="PF03992">
    <property type="entry name" value="ABM"/>
    <property type="match status" value="1"/>
</dbReference>
<evidence type="ECO:0000313" key="3">
    <source>
        <dbReference type="Proteomes" id="UP000325243"/>
    </source>
</evidence>
<comment type="caution">
    <text evidence="2">The sequence shown here is derived from an EMBL/GenBank/DDBJ whole genome shotgun (WGS) entry which is preliminary data.</text>
</comment>
<dbReference type="Proteomes" id="UP000325243">
    <property type="component" value="Unassembled WGS sequence"/>
</dbReference>
<dbReference type="EMBL" id="VSSB01000002">
    <property type="protein sequence ID" value="TYL50328.1"/>
    <property type="molecule type" value="Genomic_DNA"/>
</dbReference>
<dbReference type="RefSeq" id="WP_148734430.1">
    <property type="nucleotide sequence ID" value="NZ_VSSB01000002.1"/>
</dbReference>
<dbReference type="Gene3D" id="3.30.70.100">
    <property type="match status" value="1"/>
</dbReference>
<reference evidence="2 3" key="1">
    <citation type="submission" date="2019-08" db="EMBL/GenBank/DDBJ databases">
        <authorList>
            <person name="Hu J."/>
        </authorList>
    </citation>
    <scope>NUCLEOTIDE SEQUENCE [LARGE SCALE GENOMIC DNA]</scope>
    <source>
        <strain evidence="2 3">NEAU-184</strain>
    </source>
</reference>
<name>A0A5S4UVX4_9MICO</name>
<sequence length="96" mass="10483">MAIKVIVELRALPGRRQDVTRVMDDLVAAQGPAQRGFLGSTRYEAIDDPDVLVELADWESAEARIEHMQEAAATGAYAPLMEVLAAPIRVTVVRPL</sequence>
<dbReference type="AlphaFoldDB" id="A0A5S4UVX4"/>
<proteinExistence type="predicted"/>